<dbReference type="eggNOG" id="ENOG5032GRN">
    <property type="taxonomic scope" value="Bacteria"/>
</dbReference>
<dbReference type="SUPFAM" id="SSF47413">
    <property type="entry name" value="lambda repressor-like DNA-binding domains"/>
    <property type="match status" value="1"/>
</dbReference>
<sequence length="80" mass="9322">MEWRIGTGRQRQTYRILGWLRSKRISQVAIAEELGVHNSLVSSTIWGRRNNRRVLRKLLDLGCPERWLSLPHDIDSRAAA</sequence>
<reference evidence="1" key="1">
    <citation type="submission" date="2008-10" db="EMBL/GenBank/DDBJ databases">
        <title>Complete sequence of Desulfovibrio vulgaris str. 'Miyazaki F'.</title>
        <authorList>
            <person name="Lucas S."/>
            <person name="Copeland A."/>
            <person name="Lapidus A."/>
            <person name="Glavina del Rio T."/>
            <person name="Dalin E."/>
            <person name="Tice H."/>
            <person name="Bruce D."/>
            <person name="Goodwin L."/>
            <person name="Pitluck S."/>
            <person name="Sims D."/>
            <person name="Brettin T."/>
            <person name="Detter J.C."/>
            <person name="Han C."/>
            <person name="Larimer F."/>
            <person name="Land M."/>
            <person name="Hauser L."/>
            <person name="Kyrpides N."/>
            <person name="Mikhailova N."/>
            <person name="Hazen T.C."/>
            <person name="Richardson P."/>
        </authorList>
    </citation>
    <scope>NUCLEOTIDE SEQUENCE</scope>
    <source>
        <strain evidence="1">Miyazaki F</strain>
    </source>
</reference>
<dbReference type="AlphaFoldDB" id="B8DK73"/>
<dbReference type="InterPro" id="IPR010982">
    <property type="entry name" value="Lambda_DNA-bd_dom_sf"/>
</dbReference>
<proteinExistence type="predicted"/>
<dbReference type="STRING" id="883.DvMF_0712"/>
<protein>
    <recommendedName>
        <fullName evidence="2">Transcriptional regulator</fullName>
    </recommendedName>
</protein>
<dbReference type="GO" id="GO:0003677">
    <property type="term" value="F:DNA binding"/>
    <property type="evidence" value="ECO:0007669"/>
    <property type="project" value="InterPro"/>
</dbReference>
<gene>
    <name evidence="1" type="ordered locus">DvMF_0712</name>
</gene>
<evidence type="ECO:0000313" key="1">
    <source>
        <dbReference type="EMBL" id="ACL07669.1"/>
    </source>
</evidence>
<dbReference type="EMBL" id="CP001197">
    <property type="protein sequence ID" value="ACL07669.1"/>
    <property type="molecule type" value="Genomic_DNA"/>
</dbReference>
<evidence type="ECO:0008006" key="2">
    <source>
        <dbReference type="Google" id="ProtNLM"/>
    </source>
</evidence>
<name>B8DK73_NITV9</name>
<dbReference type="KEGG" id="dvm:DvMF_0712"/>
<accession>B8DK73</accession>
<dbReference type="HOGENOM" id="CLU_195877_0_0_7"/>
<organism evidence="1">
    <name type="scientific">Nitratidesulfovibrio vulgaris (strain DSM 19637 / Miyazaki F)</name>
    <name type="common">Desulfovibrio vulgaris</name>
    <dbReference type="NCBI Taxonomy" id="883"/>
    <lineage>
        <taxon>Bacteria</taxon>
        <taxon>Pseudomonadati</taxon>
        <taxon>Thermodesulfobacteriota</taxon>
        <taxon>Desulfovibrionia</taxon>
        <taxon>Desulfovibrionales</taxon>
        <taxon>Desulfovibrionaceae</taxon>
        <taxon>Nitratidesulfovibrio</taxon>
    </lineage>
</organism>
<dbReference type="OrthoDB" id="5461163at2"/>